<name>X1PNA6_9ZZZZ</name>
<protein>
    <recommendedName>
        <fullName evidence="1">Aspartate dehydrogenase domain-containing protein</fullName>
    </recommendedName>
</protein>
<evidence type="ECO:0000259" key="1">
    <source>
        <dbReference type="Pfam" id="PF01958"/>
    </source>
</evidence>
<proteinExistence type="predicted"/>
<feature type="non-terminal residue" evidence="2">
    <location>
        <position position="1"/>
    </location>
</feature>
<comment type="caution">
    <text evidence="2">The sequence shown here is derived from an EMBL/GenBank/DDBJ whole genome shotgun (WGS) entry which is preliminary data.</text>
</comment>
<dbReference type="Pfam" id="PF01958">
    <property type="entry name" value="Asp_DH_C"/>
    <property type="match status" value="1"/>
</dbReference>
<dbReference type="PANTHER" id="PTHR31873:SF6">
    <property type="entry name" value="ASPARTATE DEHYDROGENASE DOMAIN-CONTAINING PROTEIN"/>
    <property type="match status" value="1"/>
</dbReference>
<reference evidence="2" key="1">
    <citation type="journal article" date="2014" name="Front. Microbiol.">
        <title>High frequency of phylogenetically diverse reductive dehalogenase-homologous genes in deep subseafloor sedimentary metagenomes.</title>
        <authorList>
            <person name="Kawai M."/>
            <person name="Futagami T."/>
            <person name="Toyoda A."/>
            <person name="Takaki Y."/>
            <person name="Nishi S."/>
            <person name="Hori S."/>
            <person name="Arai W."/>
            <person name="Tsubouchi T."/>
            <person name="Morono Y."/>
            <person name="Uchiyama I."/>
            <person name="Ito T."/>
            <person name="Fujiyama A."/>
            <person name="Inagaki F."/>
            <person name="Takami H."/>
        </authorList>
    </citation>
    <scope>NUCLEOTIDE SEQUENCE</scope>
    <source>
        <strain evidence="2">Expedition CK06-06</strain>
    </source>
</reference>
<dbReference type="GO" id="GO:0009435">
    <property type="term" value="P:NAD+ biosynthetic process"/>
    <property type="evidence" value="ECO:0007669"/>
    <property type="project" value="InterPro"/>
</dbReference>
<dbReference type="Gene3D" id="3.30.360.10">
    <property type="entry name" value="Dihydrodipicolinate Reductase, domain 2"/>
    <property type="match status" value="1"/>
</dbReference>
<dbReference type="InterPro" id="IPR002811">
    <property type="entry name" value="Asp_DH"/>
</dbReference>
<accession>X1PNA6</accession>
<sequence>LDYVRFINSEVRFSSNTTFGDVNSGALFHINGNLILDGDANESRIDSVTLTTYKPPSGLQGAPYLARKGIKLSEIKEKTTLFEGSCREAVKAFPQNINVAASLAFAGVGLEKTRVRVVVDPALKRNVHQIVVEGDFGRLETRTENLPSPINPKTSYLAVLSAIATLKGIVNPLKVGT</sequence>
<dbReference type="SUPFAM" id="SSF55347">
    <property type="entry name" value="Glyceraldehyde-3-phosphate dehydrogenase-like, C-terminal domain"/>
    <property type="match status" value="1"/>
</dbReference>
<feature type="domain" description="Aspartate dehydrogenase" evidence="1">
    <location>
        <begin position="75"/>
        <end position="163"/>
    </location>
</feature>
<dbReference type="AlphaFoldDB" id="X1PNA6"/>
<evidence type="ECO:0000313" key="2">
    <source>
        <dbReference type="EMBL" id="GAI43981.1"/>
    </source>
</evidence>
<gene>
    <name evidence="2" type="ORF">S06H3_41254</name>
</gene>
<dbReference type="PANTHER" id="PTHR31873">
    <property type="entry name" value="L-ASPARTATE DEHYDROGENASE-RELATED"/>
    <property type="match status" value="1"/>
</dbReference>
<dbReference type="GO" id="GO:0033735">
    <property type="term" value="F:aspartate dehydrogenase [NAD(P)+] activity"/>
    <property type="evidence" value="ECO:0007669"/>
    <property type="project" value="InterPro"/>
</dbReference>
<organism evidence="2">
    <name type="scientific">marine sediment metagenome</name>
    <dbReference type="NCBI Taxonomy" id="412755"/>
    <lineage>
        <taxon>unclassified sequences</taxon>
        <taxon>metagenomes</taxon>
        <taxon>ecological metagenomes</taxon>
    </lineage>
</organism>
<dbReference type="EMBL" id="BARV01025398">
    <property type="protein sequence ID" value="GAI43981.1"/>
    <property type="molecule type" value="Genomic_DNA"/>
</dbReference>